<evidence type="ECO:0000256" key="2">
    <source>
        <dbReference type="ARBA" id="ARBA00022723"/>
    </source>
</evidence>
<feature type="non-terminal residue" evidence="9">
    <location>
        <position position="1"/>
    </location>
</feature>
<comment type="cofactor">
    <cofactor evidence="6 7">
        <name>Zn(2+)</name>
        <dbReference type="ChEBI" id="CHEBI:29105"/>
    </cofactor>
    <text evidence="6 7">Binds 1 zinc ion per subunit.</text>
</comment>
<dbReference type="OrthoDB" id="291007at2759"/>
<comment type="caution">
    <text evidence="9">The sequence shown here is derived from an EMBL/GenBank/DDBJ whole genome shotgun (WGS) entry which is preliminary data.</text>
</comment>
<dbReference type="PANTHER" id="PTHR10127:SF780">
    <property type="entry name" value="METALLOENDOPEPTIDASE"/>
    <property type="match status" value="1"/>
</dbReference>
<dbReference type="GO" id="GO:0006508">
    <property type="term" value="P:proteolysis"/>
    <property type="evidence" value="ECO:0007669"/>
    <property type="project" value="UniProtKB-KW"/>
</dbReference>
<evidence type="ECO:0000313" key="10">
    <source>
        <dbReference type="Proteomes" id="UP000285301"/>
    </source>
</evidence>
<protein>
    <recommendedName>
        <fullName evidence="7">Metalloendopeptidase</fullName>
        <ecNumber evidence="7">3.4.24.-</ecNumber>
    </recommendedName>
</protein>
<proteinExistence type="predicted"/>
<keyword evidence="3 7" id="KW-0378">Hydrolase</keyword>
<dbReference type="PROSITE" id="PS51864">
    <property type="entry name" value="ASTACIN"/>
    <property type="match status" value="1"/>
</dbReference>
<evidence type="ECO:0000259" key="8">
    <source>
        <dbReference type="PROSITE" id="PS51864"/>
    </source>
</evidence>
<evidence type="ECO:0000256" key="3">
    <source>
        <dbReference type="ARBA" id="ARBA00022801"/>
    </source>
</evidence>
<keyword evidence="4 6" id="KW-0862">Zinc</keyword>
<dbReference type="Gene3D" id="3.40.390.10">
    <property type="entry name" value="Collagenase (Catalytic Domain)"/>
    <property type="match status" value="1"/>
</dbReference>
<dbReference type="InterPro" id="IPR001506">
    <property type="entry name" value="Peptidase_M12A"/>
</dbReference>
<feature type="binding site" evidence="6">
    <location>
        <position position="64"/>
    </location>
    <ligand>
        <name>Zn(2+)</name>
        <dbReference type="ChEBI" id="CHEBI:29105"/>
        <note>catalytic</note>
    </ligand>
</feature>
<keyword evidence="1 7" id="KW-0645">Protease</keyword>
<keyword evidence="10" id="KW-1185">Reference proteome</keyword>
<dbReference type="SUPFAM" id="SSF55486">
    <property type="entry name" value="Metalloproteases ('zincins'), catalytic domain"/>
    <property type="match status" value="1"/>
</dbReference>
<feature type="domain" description="Peptidase M12A" evidence="8">
    <location>
        <begin position="1"/>
        <end position="106"/>
    </location>
</feature>
<keyword evidence="2 6" id="KW-0479">Metal-binding</keyword>
<evidence type="ECO:0000256" key="4">
    <source>
        <dbReference type="ARBA" id="ARBA00022833"/>
    </source>
</evidence>
<dbReference type="Proteomes" id="UP000285301">
    <property type="component" value="Unassembled WGS sequence"/>
</dbReference>
<evidence type="ECO:0000256" key="7">
    <source>
        <dbReference type="RuleBase" id="RU361183"/>
    </source>
</evidence>
<dbReference type="GO" id="GO:0004222">
    <property type="term" value="F:metalloendopeptidase activity"/>
    <property type="evidence" value="ECO:0007669"/>
    <property type="project" value="UniProtKB-UniRule"/>
</dbReference>
<sequence length="106" mass="12556">GSCVNFQETSELTDASGIHNIIFTYKDTDGFCRVALEDVGLWKRNRKHVVYLTRFCFDKWYIAHAVFHVLGVPHEVNRPDRDDFVQINFGNLDREDYMHFQKHNIH</sequence>
<evidence type="ECO:0000256" key="6">
    <source>
        <dbReference type="PROSITE-ProRule" id="PRU01211"/>
    </source>
</evidence>
<comment type="caution">
    <text evidence="6">Lacks conserved residue(s) required for the propagation of feature annotation.</text>
</comment>
<dbReference type="Pfam" id="PF01400">
    <property type="entry name" value="Astacin"/>
    <property type="match status" value="1"/>
</dbReference>
<keyword evidence="5 7" id="KW-0482">Metalloprotease</keyword>
<dbReference type="PRINTS" id="PR00480">
    <property type="entry name" value="ASTACIN"/>
</dbReference>
<feature type="binding site" evidence="6">
    <location>
        <position position="68"/>
    </location>
    <ligand>
        <name>Zn(2+)</name>
        <dbReference type="ChEBI" id="CHEBI:29105"/>
        <note>catalytic</note>
    </ligand>
</feature>
<dbReference type="GO" id="GO:0008270">
    <property type="term" value="F:zinc ion binding"/>
    <property type="evidence" value="ECO:0007669"/>
    <property type="project" value="UniProtKB-UniRule"/>
</dbReference>
<evidence type="ECO:0000256" key="1">
    <source>
        <dbReference type="ARBA" id="ARBA00022670"/>
    </source>
</evidence>
<dbReference type="AlphaFoldDB" id="A0A3S3RF58"/>
<evidence type="ECO:0000313" key="9">
    <source>
        <dbReference type="EMBL" id="RWR98895.1"/>
    </source>
</evidence>
<organism evidence="9 10">
    <name type="scientific">Dinothrombium tinctorium</name>
    <dbReference type="NCBI Taxonomy" id="1965070"/>
    <lineage>
        <taxon>Eukaryota</taxon>
        <taxon>Metazoa</taxon>
        <taxon>Ecdysozoa</taxon>
        <taxon>Arthropoda</taxon>
        <taxon>Chelicerata</taxon>
        <taxon>Arachnida</taxon>
        <taxon>Acari</taxon>
        <taxon>Acariformes</taxon>
        <taxon>Trombidiformes</taxon>
        <taxon>Prostigmata</taxon>
        <taxon>Anystina</taxon>
        <taxon>Parasitengona</taxon>
        <taxon>Trombidioidea</taxon>
        <taxon>Trombidiidae</taxon>
        <taxon>Dinothrombium</taxon>
    </lineage>
</organism>
<reference evidence="9 10" key="1">
    <citation type="journal article" date="2018" name="Gigascience">
        <title>Genomes of trombidid mites reveal novel predicted allergens and laterally-transferred genes associated with secondary metabolism.</title>
        <authorList>
            <person name="Dong X."/>
            <person name="Chaisiri K."/>
            <person name="Xia D."/>
            <person name="Armstrong S.D."/>
            <person name="Fang Y."/>
            <person name="Donnelly M.J."/>
            <person name="Kadowaki T."/>
            <person name="McGarry J.W."/>
            <person name="Darby A.C."/>
            <person name="Makepeace B.L."/>
        </authorList>
    </citation>
    <scope>NUCLEOTIDE SEQUENCE [LARGE SCALE GENOMIC DNA]</scope>
    <source>
        <strain evidence="9">UoL-WK</strain>
    </source>
</reference>
<feature type="binding site" evidence="6">
    <location>
        <position position="74"/>
    </location>
    <ligand>
        <name>Zn(2+)</name>
        <dbReference type="ChEBI" id="CHEBI:29105"/>
        <note>catalytic</note>
    </ligand>
</feature>
<dbReference type="PANTHER" id="PTHR10127">
    <property type="entry name" value="DISCOIDIN, CUB, EGF, LAMININ , AND ZINC METALLOPROTEASE DOMAIN CONTAINING"/>
    <property type="match status" value="1"/>
</dbReference>
<evidence type="ECO:0000256" key="5">
    <source>
        <dbReference type="ARBA" id="ARBA00023049"/>
    </source>
</evidence>
<dbReference type="EMBL" id="NCKU01018010">
    <property type="protein sequence ID" value="RWR98895.1"/>
    <property type="molecule type" value="Genomic_DNA"/>
</dbReference>
<gene>
    <name evidence="9" type="ORF">B4U79_19235</name>
</gene>
<dbReference type="EC" id="3.4.24.-" evidence="7"/>
<dbReference type="InterPro" id="IPR024079">
    <property type="entry name" value="MetalloPept_cat_dom_sf"/>
</dbReference>
<accession>A0A3S3RF58</accession>
<name>A0A3S3RF58_9ACAR</name>